<evidence type="ECO:0000259" key="9">
    <source>
        <dbReference type="Pfam" id="PF08546"/>
    </source>
</evidence>
<dbReference type="InterPro" id="IPR008927">
    <property type="entry name" value="6-PGluconate_DH-like_C_sf"/>
</dbReference>
<dbReference type="Gene3D" id="3.40.50.720">
    <property type="entry name" value="NAD(P)-binding Rossmann-like Domain"/>
    <property type="match status" value="1"/>
</dbReference>
<dbReference type="InterPro" id="IPR013752">
    <property type="entry name" value="KPA_reductase"/>
</dbReference>
<dbReference type="InterPro" id="IPR036291">
    <property type="entry name" value="NAD(P)-bd_dom_sf"/>
</dbReference>
<dbReference type="RefSeq" id="WP_269128238.1">
    <property type="nucleotide sequence ID" value="NZ_CP114058.1"/>
</dbReference>
<dbReference type="EMBL" id="CP114058">
    <property type="protein sequence ID" value="WAT02426.1"/>
    <property type="molecule type" value="Genomic_DNA"/>
</dbReference>
<evidence type="ECO:0000313" key="11">
    <source>
        <dbReference type="Proteomes" id="UP001164712"/>
    </source>
</evidence>
<dbReference type="Pfam" id="PF08546">
    <property type="entry name" value="ApbA_C"/>
    <property type="match status" value="1"/>
</dbReference>
<dbReference type="SUPFAM" id="SSF51735">
    <property type="entry name" value="NAD(P)-binding Rossmann-fold domains"/>
    <property type="match status" value="1"/>
</dbReference>
<dbReference type="EC" id="1.1.1.169" evidence="2"/>
<evidence type="ECO:0000256" key="1">
    <source>
        <dbReference type="ARBA" id="ARBA00004994"/>
    </source>
</evidence>
<evidence type="ECO:0000256" key="4">
    <source>
        <dbReference type="ARBA" id="ARBA00022655"/>
    </source>
</evidence>
<protein>
    <recommendedName>
        <fullName evidence="3">2-dehydropantoate 2-reductase</fullName>
        <ecNumber evidence="2">1.1.1.169</ecNumber>
    </recommendedName>
    <alternativeName>
        <fullName evidence="6">Ketopantoate reductase</fullName>
    </alternativeName>
</protein>
<evidence type="ECO:0000259" key="8">
    <source>
        <dbReference type="Pfam" id="PF02558"/>
    </source>
</evidence>
<keyword evidence="4" id="KW-0566">Pantothenate biosynthesis</keyword>
<feature type="domain" description="Ketopantoate reductase C-terminal" evidence="9">
    <location>
        <begin position="185"/>
        <end position="327"/>
    </location>
</feature>
<dbReference type="InterPro" id="IPR013328">
    <property type="entry name" value="6PGD_dom2"/>
</dbReference>
<evidence type="ECO:0000256" key="6">
    <source>
        <dbReference type="ARBA" id="ARBA00032024"/>
    </source>
</evidence>
<dbReference type="Gene3D" id="1.10.1040.10">
    <property type="entry name" value="N-(1-d-carboxylethyl)-l-norvaline Dehydrogenase, domain 2"/>
    <property type="match status" value="1"/>
</dbReference>
<accession>A0ABY7HUE1</accession>
<keyword evidence="11" id="KW-1185">Reference proteome</keyword>
<sequence>MTKDILVWGAGAIGGTLGAYLLRAGYDVTFVDIDEAHVAAIRDPLQGLTISGPIDEFTVQAEAFTPAEPNTAHSTTRWSRIFLAVKSHHTQIASEALLPFLAEEGFVLSVQNGLCEPTIAAVVGETRTLGSFVNFGADWTEPGQVTYSNRAAVVVGELDGAITPRVVTLHQDVCHFEPDAILTADINAYLWGKLGYASLLFAQAVGEVGIADSLARRELWPLWRQLAGEVVAVGRACGIAMKSFNGFNPDAFDPQAPIALTEQSITDMVAFNRPNVKTHSGIWRDLAVRKRATEVEGQLGEVVRIGAEKGIACPKVSGLITLIKEIEAGKRPLSDSNILELADK</sequence>
<gene>
    <name evidence="10" type="ORF">O1V66_07450</name>
</gene>
<name>A0ABY7HUE1_9GAMM</name>
<comment type="catalytic activity">
    <reaction evidence="7">
        <text>(R)-pantoate + NADP(+) = 2-dehydropantoate + NADPH + H(+)</text>
        <dbReference type="Rhea" id="RHEA:16233"/>
        <dbReference type="ChEBI" id="CHEBI:11561"/>
        <dbReference type="ChEBI" id="CHEBI:15378"/>
        <dbReference type="ChEBI" id="CHEBI:15980"/>
        <dbReference type="ChEBI" id="CHEBI:57783"/>
        <dbReference type="ChEBI" id="CHEBI:58349"/>
        <dbReference type="EC" id="1.1.1.169"/>
    </reaction>
</comment>
<dbReference type="InterPro" id="IPR013332">
    <property type="entry name" value="KPR_N"/>
</dbReference>
<dbReference type="Proteomes" id="UP001164712">
    <property type="component" value="Chromosome"/>
</dbReference>
<proteinExistence type="predicted"/>
<dbReference type="SUPFAM" id="SSF48179">
    <property type="entry name" value="6-phosphogluconate dehydrogenase C-terminal domain-like"/>
    <property type="match status" value="1"/>
</dbReference>
<feature type="domain" description="Ketopantoate reductase N-terminal" evidence="8">
    <location>
        <begin position="5"/>
        <end position="159"/>
    </location>
</feature>
<reference evidence="10" key="1">
    <citation type="submission" date="2022-12" db="EMBL/GenBank/DDBJ databases">
        <title>Complete genome sequence of an Australian strain of Rouxiella badensis DAR84756 and resolution of the R. badensis DSM100043 and R. chamberiensis DSM28324 genomes.</title>
        <authorList>
            <person name="Paul S."/>
            <person name="Anderson P.J."/>
            <person name="Maynard G."/>
            <person name="Dyall-Smith M."/>
            <person name="Kudinha T."/>
        </authorList>
    </citation>
    <scope>NUCLEOTIDE SEQUENCE</scope>
    <source>
        <strain evidence="10">DSM 28324</strain>
    </source>
</reference>
<evidence type="ECO:0000256" key="5">
    <source>
        <dbReference type="ARBA" id="ARBA00023002"/>
    </source>
</evidence>
<dbReference type="Pfam" id="PF02558">
    <property type="entry name" value="ApbA"/>
    <property type="match status" value="1"/>
</dbReference>
<evidence type="ECO:0000256" key="7">
    <source>
        <dbReference type="ARBA" id="ARBA00048793"/>
    </source>
</evidence>
<evidence type="ECO:0000256" key="3">
    <source>
        <dbReference type="ARBA" id="ARBA00019465"/>
    </source>
</evidence>
<dbReference type="InterPro" id="IPR051402">
    <property type="entry name" value="KPR-Related"/>
</dbReference>
<dbReference type="PANTHER" id="PTHR21708">
    <property type="entry name" value="PROBABLE 2-DEHYDROPANTOATE 2-REDUCTASE"/>
    <property type="match status" value="1"/>
</dbReference>
<organism evidence="10 11">
    <name type="scientific">Rouxiella chamberiensis</name>
    <dbReference type="NCBI Taxonomy" id="1513468"/>
    <lineage>
        <taxon>Bacteria</taxon>
        <taxon>Pseudomonadati</taxon>
        <taxon>Pseudomonadota</taxon>
        <taxon>Gammaproteobacteria</taxon>
        <taxon>Enterobacterales</taxon>
        <taxon>Yersiniaceae</taxon>
        <taxon>Rouxiella</taxon>
    </lineage>
</organism>
<evidence type="ECO:0000313" key="10">
    <source>
        <dbReference type="EMBL" id="WAT02426.1"/>
    </source>
</evidence>
<comment type="pathway">
    <text evidence="1">Cofactor biosynthesis; (R)-pantothenate biosynthesis; (R)-pantoate from 3-methyl-2-oxobutanoate: step 2/2.</text>
</comment>
<keyword evidence="5" id="KW-0560">Oxidoreductase</keyword>
<evidence type="ECO:0000256" key="2">
    <source>
        <dbReference type="ARBA" id="ARBA00013014"/>
    </source>
</evidence>
<dbReference type="PANTHER" id="PTHR21708:SF26">
    <property type="entry name" value="2-DEHYDROPANTOATE 2-REDUCTASE"/>
    <property type="match status" value="1"/>
</dbReference>